<accession>A0ABZ0CIY7</accession>
<sequence>MAKKVVLILLGILILSCGPFINKEQIIKEEKSKEQIIKVKKPAAKIISIASIQRIEIRQSNQNPTKIEDYYKQAYPIQTFTLDFSINREKEFQQAEDKILPSQGKVESLSILINQELVDSKKLTFKKLKEIQDIENFFQNQELLFVLNLKDQKTNNIINIMLNPPNDISKPKNHVLLGLKDIIKSGVNEQYLNPIYRFQIKNKKDYHSIDYNKVSISENNIKLDLLPHNQIFKMNKNFTQILEILTDINNLKSVIQKEYI</sequence>
<organism evidence="1 2">
    <name type="scientific">Borreliella lusitaniae</name>
    <dbReference type="NCBI Taxonomy" id="100177"/>
    <lineage>
        <taxon>Bacteria</taxon>
        <taxon>Pseudomonadati</taxon>
        <taxon>Spirochaetota</taxon>
        <taxon>Spirochaetia</taxon>
        <taxon>Spirochaetales</taxon>
        <taxon>Borreliaceae</taxon>
        <taxon>Borreliella</taxon>
    </lineage>
</organism>
<keyword evidence="1" id="KW-0614">Plasmid</keyword>
<proteinExistence type="predicted"/>
<dbReference type="RefSeq" id="WP_316384100.1">
    <property type="nucleotide sequence ID" value="NZ_CP132471.1"/>
</dbReference>
<dbReference type="EMBL" id="CP132471">
    <property type="protein sequence ID" value="WNY69167.1"/>
    <property type="molecule type" value="Genomic_DNA"/>
</dbReference>
<evidence type="ECO:0008006" key="3">
    <source>
        <dbReference type="Google" id="ProtNLM"/>
    </source>
</evidence>
<reference evidence="1" key="1">
    <citation type="submission" date="2023-07" db="EMBL/GenBank/DDBJ databases">
        <title>Genome sequencing of multiple Borrelia sensu lato isolates.</title>
        <authorList>
            <person name="Mongodin E.F."/>
            <person name="Rudenko N."/>
            <person name="Fraser C.M."/>
            <person name="Schutzer S."/>
            <person name="Luft B."/>
            <person name="Morgan R."/>
            <person name="Chastens S."/>
            <person name="Qiu W."/>
        </authorList>
    </citation>
    <scope>NUCLEOTIDE SEQUENCE [LARGE SCALE GENOMIC DNA]</scope>
    <source>
        <strain evidence="1">PotiB3</strain>
    </source>
</reference>
<gene>
    <name evidence="1" type="ORF">QIA44_04880</name>
</gene>
<dbReference type="PROSITE" id="PS51257">
    <property type="entry name" value="PROKAR_LIPOPROTEIN"/>
    <property type="match status" value="1"/>
</dbReference>
<evidence type="ECO:0000313" key="1">
    <source>
        <dbReference type="EMBL" id="WNY69167.1"/>
    </source>
</evidence>
<evidence type="ECO:0000313" key="2">
    <source>
        <dbReference type="Proteomes" id="UP001301963"/>
    </source>
</evidence>
<keyword evidence="2" id="KW-1185">Reference proteome</keyword>
<dbReference type="Proteomes" id="UP001301963">
    <property type="component" value="Plasmid lp54"/>
</dbReference>
<name>A0ABZ0CIY7_9SPIR</name>
<protein>
    <recommendedName>
        <fullName evidence="3">Surface lipoprotein P27</fullName>
    </recommendedName>
</protein>
<geneLocation type="plasmid" evidence="1 2">
    <name>lp54</name>
</geneLocation>